<dbReference type="Proteomes" id="UP000740926">
    <property type="component" value="Unassembled WGS sequence"/>
</dbReference>
<dbReference type="AlphaFoldDB" id="A0A9P6XXG8"/>
<reference evidence="1 2" key="1">
    <citation type="journal article" date="2020" name="Microb. Genom.">
        <title>Genetic diversity of clinical and environmental Mucorales isolates obtained from an investigation of mucormycosis cases among solid organ transplant recipients.</title>
        <authorList>
            <person name="Nguyen M.H."/>
            <person name="Kaul D."/>
            <person name="Muto C."/>
            <person name="Cheng S.J."/>
            <person name="Richter R.A."/>
            <person name="Bruno V.M."/>
            <person name="Liu G."/>
            <person name="Beyhan S."/>
            <person name="Sundermann A.J."/>
            <person name="Mounaud S."/>
            <person name="Pasculle A.W."/>
            <person name="Nierman W.C."/>
            <person name="Driscoll E."/>
            <person name="Cumbie R."/>
            <person name="Clancy C.J."/>
            <person name="Dupont C.L."/>
        </authorList>
    </citation>
    <scope>NUCLEOTIDE SEQUENCE [LARGE SCALE GENOMIC DNA]</scope>
    <source>
        <strain evidence="1 2">GL24</strain>
    </source>
</reference>
<name>A0A9P6XXG8_9FUNG</name>
<gene>
    <name evidence="1" type="ORF">G6F50_015597</name>
</gene>
<sequence length="76" mass="7969">MSRSTGRRDNSSRVMLVADSVDFTSTIDTTCGARTSTVPSVLTAPSGTFTVVALPRLTVTWPTRLAAPPGKLTSIS</sequence>
<protein>
    <submittedName>
        <fullName evidence="1">Uncharacterized protein</fullName>
    </submittedName>
</protein>
<proteinExistence type="predicted"/>
<accession>A0A9P6XXG8</accession>
<evidence type="ECO:0000313" key="1">
    <source>
        <dbReference type="EMBL" id="KAG1534315.1"/>
    </source>
</evidence>
<dbReference type="EMBL" id="JAANIU010008791">
    <property type="protein sequence ID" value="KAG1534315.1"/>
    <property type="molecule type" value="Genomic_DNA"/>
</dbReference>
<organism evidence="1 2">
    <name type="scientific">Rhizopus delemar</name>
    <dbReference type="NCBI Taxonomy" id="936053"/>
    <lineage>
        <taxon>Eukaryota</taxon>
        <taxon>Fungi</taxon>
        <taxon>Fungi incertae sedis</taxon>
        <taxon>Mucoromycota</taxon>
        <taxon>Mucoromycotina</taxon>
        <taxon>Mucoromycetes</taxon>
        <taxon>Mucorales</taxon>
        <taxon>Mucorineae</taxon>
        <taxon>Rhizopodaceae</taxon>
        <taxon>Rhizopus</taxon>
    </lineage>
</organism>
<evidence type="ECO:0000313" key="2">
    <source>
        <dbReference type="Proteomes" id="UP000740926"/>
    </source>
</evidence>
<comment type="caution">
    <text evidence="1">The sequence shown here is derived from an EMBL/GenBank/DDBJ whole genome shotgun (WGS) entry which is preliminary data.</text>
</comment>
<keyword evidence="2" id="KW-1185">Reference proteome</keyword>